<evidence type="ECO:0000313" key="1">
    <source>
        <dbReference type="EMBL" id="KAH8036055.1"/>
    </source>
</evidence>
<organism evidence="1 2">
    <name type="scientific">Rhipicephalus microplus</name>
    <name type="common">Cattle tick</name>
    <name type="synonym">Boophilus microplus</name>
    <dbReference type="NCBI Taxonomy" id="6941"/>
    <lineage>
        <taxon>Eukaryota</taxon>
        <taxon>Metazoa</taxon>
        <taxon>Ecdysozoa</taxon>
        <taxon>Arthropoda</taxon>
        <taxon>Chelicerata</taxon>
        <taxon>Arachnida</taxon>
        <taxon>Acari</taxon>
        <taxon>Parasitiformes</taxon>
        <taxon>Ixodida</taxon>
        <taxon>Ixodoidea</taxon>
        <taxon>Ixodidae</taxon>
        <taxon>Rhipicephalinae</taxon>
        <taxon>Rhipicephalus</taxon>
        <taxon>Boophilus</taxon>
    </lineage>
</organism>
<accession>A0A9J6EPD9</accession>
<name>A0A9J6EPD9_RHIMP</name>
<dbReference type="EMBL" id="JABSTU010000003">
    <property type="protein sequence ID" value="KAH8036055.1"/>
    <property type="molecule type" value="Genomic_DNA"/>
</dbReference>
<gene>
    <name evidence="1" type="ORF">HPB51_016359</name>
</gene>
<evidence type="ECO:0008006" key="3">
    <source>
        <dbReference type="Google" id="ProtNLM"/>
    </source>
</evidence>
<protein>
    <recommendedName>
        <fullName evidence="3">Peptidase A2 domain-containing protein</fullName>
    </recommendedName>
</protein>
<evidence type="ECO:0000313" key="2">
    <source>
        <dbReference type="Proteomes" id="UP000821866"/>
    </source>
</evidence>
<dbReference type="AlphaFoldDB" id="A0A9J6EPD9"/>
<reference evidence="1" key="2">
    <citation type="submission" date="2021-09" db="EMBL/GenBank/DDBJ databases">
        <authorList>
            <person name="Jia N."/>
            <person name="Wang J."/>
            <person name="Shi W."/>
            <person name="Du L."/>
            <person name="Sun Y."/>
            <person name="Zhan W."/>
            <person name="Jiang J."/>
            <person name="Wang Q."/>
            <person name="Zhang B."/>
            <person name="Ji P."/>
            <person name="Sakyi L.B."/>
            <person name="Cui X."/>
            <person name="Yuan T."/>
            <person name="Jiang B."/>
            <person name="Yang W."/>
            <person name="Lam T.T.-Y."/>
            <person name="Chang Q."/>
            <person name="Ding S."/>
            <person name="Wang X."/>
            <person name="Zhu J."/>
            <person name="Ruan X."/>
            <person name="Zhao L."/>
            <person name="Wei J."/>
            <person name="Que T."/>
            <person name="Du C."/>
            <person name="Cheng J."/>
            <person name="Dai P."/>
            <person name="Han X."/>
            <person name="Huang E."/>
            <person name="Gao Y."/>
            <person name="Liu J."/>
            <person name="Shao H."/>
            <person name="Ye R."/>
            <person name="Li L."/>
            <person name="Wei W."/>
            <person name="Wang X."/>
            <person name="Wang C."/>
            <person name="Huo Q."/>
            <person name="Li W."/>
            <person name="Guo W."/>
            <person name="Chen H."/>
            <person name="Chen S."/>
            <person name="Zhou L."/>
            <person name="Zhou L."/>
            <person name="Ni X."/>
            <person name="Tian J."/>
            <person name="Zhou Y."/>
            <person name="Sheng Y."/>
            <person name="Liu T."/>
            <person name="Pan Y."/>
            <person name="Xia L."/>
            <person name="Li J."/>
            <person name="Zhao F."/>
            <person name="Cao W."/>
        </authorList>
    </citation>
    <scope>NUCLEOTIDE SEQUENCE</scope>
    <source>
        <strain evidence="1">Rmic-2018</strain>
        <tissue evidence="1">Larvae</tissue>
    </source>
</reference>
<dbReference type="Proteomes" id="UP000821866">
    <property type="component" value="Chromosome 11"/>
</dbReference>
<sequence length="176" mass="18697">MQLEATLIGTPRHVFIAAPICHVNSVTWQMGAVINNVKSRGWNMTSVAKLDAETHETGIPRARGNISNNHSVECTVHVDYILTTAAGPAFSMVVLDTTGKVRVTASAWLPSAEAAEEMTITSAVLHSGADVTLITSDSKSAIPSYMKGWASEEVARMLSARAGDFASGKITDKALK</sequence>
<keyword evidence="2" id="KW-1185">Reference proteome</keyword>
<reference evidence="1" key="1">
    <citation type="journal article" date="2020" name="Cell">
        <title>Large-Scale Comparative Analyses of Tick Genomes Elucidate Their Genetic Diversity and Vector Capacities.</title>
        <authorList>
            <consortium name="Tick Genome and Microbiome Consortium (TIGMIC)"/>
            <person name="Jia N."/>
            <person name="Wang J."/>
            <person name="Shi W."/>
            <person name="Du L."/>
            <person name="Sun Y."/>
            <person name="Zhan W."/>
            <person name="Jiang J.F."/>
            <person name="Wang Q."/>
            <person name="Zhang B."/>
            <person name="Ji P."/>
            <person name="Bell-Sakyi L."/>
            <person name="Cui X.M."/>
            <person name="Yuan T.T."/>
            <person name="Jiang B.G."/>
            <person name="Yang W.F."/>
            <person name="Lam T.T."/>
            <person name="Chang Q.C."/>
            <person name="Ding S.J."/>
            <person name="Wang X.J."/>
            <person name="Zhu J.G."/>
            <person name="Ruan X.D."/>
            <person name="Zhao L."/>
            <person name="Wei J.T."/>
            <person name="Ye R.Z."/>
            <person name="Que T.C."/>
            <person name="Du C.H."/>
            <person name="Zhou Y.H."/>
            <person name="Cheng J.X."/>
            <person name="Dai P.F."/>
            <person name="Guo W.B."/>
            <person name="Han X.H."/>
            <person name="Huang E.J."/>
            <person name="Li L.F."/>
            <person name="Wei W."/>
            <person name="Gao Y.C."/>
            <person name="Liu J.Z."/>
            <person name="Shao H.Z."/>
            <person name="Wang X."/>
            <person name="Wang C.C."/>
            <person name="Yang T.C."/>
            <person name="Huo Q.B."/>
            <person name="Li W."/>
            <person name="Chen H.Y."/>
            <person name="Chen S.E."/>
            <person name="Zhou L.G."/>
            <person name="Ni X.B."/>
            <person name="Tian J.H."/>
            <person name="Sheng Y."/>
            <person name="Liu T."/>
            <person name="Pan Y.S."/>
            <person name="Xia L.Y."/>
            <person name="Li J."/>
            <person name="Zhao F."/>
            <person name="Cao W.C."/>
        </authorList>
    </citation>
    <scope>NUCLEOTIDE SEQUENCE</scope>
    <source>
        <strain evidence="1">Rmic-2018</strain>
    </source>
</reference>
<proteinExistence type="predicted"/>
<comment type="caution">
    <text evidence="1">The sequence shown here is derived from an EMBL/GenBank/DDBJ whole genome shotgun (WGS) entry which is preliminary data.</text>
</comment>